<keyword evidence="11 15" id="KW-0472">Membrane</keyword>
<dbReference type="CDD" id="cd00156">
    <property type="entry name" value="REC"/>
    <property type="match status" value="1"/>
</dbReference>
<keyword evidence="22" id="KW-1185">Reference proteome</keyword>
<dbReference type="InterPro" id="IPR000014">
    <property type="entry name" value="PAS"/>
</dbReference>
<proteinExistence type="predicted"/>
<keyword evidence="14" id="KW-0175">Coiled coil</keyword>
<protein>
    <recommendedName>
        <fullName evidence="3">histidine kinase</fullName>
        <ecNumber evidence="3">2.7.13.3</ecNumber>
    </recommendedName>
</protein>
<dbReference type="InterPro" id="IPR001789">
    <property type="entry name" value="Sig_transdc_resp-reg_receiver"/>
</dbReference>
<dbReference type="PROSITE" id="PS50112">
    <property type="entry name" value="PAS"/>
    <property type="match status" value="1"/>
</dbReference>
<name>A0ABT7PCG2_9BACT</name>
<evidence type="ECO:0000256" key="13">
    <source>
        <dbReference type="PROSITE-ProRule" id="PRU00169"/>
    </source>
</evidence>
<dbReference type="InterPro" id="IPR000700">
    <property type="entry name" value="PAS-assoc_C"/>
</dbReference>
<dbReference type="CDD" id="cd00130">
    <property type="entry name" value="PAS"/>
    <property type="match status" value="2"/>
</dbReference>
<dbReference type="Pfam" id="PF00072">
    <property type="entry name" value="Response_reg"/>
    <property type="match status" value="2"/>
</dbReference>
<dbReference type="SMART" id="SM00388">
    <property type="entry name" value="HisKA"/>
    <property type="match status" value="1"/>
</dbReference>
<evidence type="ECO:0000259" key="16">
    <source>
        <dbReference type="PROSITE" id="PS50109"/>
    </source>
</evidence>
<comment type="catalytic activity">
    <reaction evidence="1">
        <text>ATP + protein L-histidine = ADP + protein N-phospho-L-histidine.</text>
        <dbReference type="EC" id="2.7.13.3"/>
    </reaction>
</comment>
<dbReference type="RefSeq" id="WP_289161943.1">
    <property type="nucleotide sequence ID" value="NZ_JASZZN010000001.1"/>
</dbReference>
<feature type="modified residue" description="Phosphohistidine" evidence="12">
    <location>
        <position position="951"/>
    </location>
</feature>
<dbReference type="Pfam" id="PF00512">
    <property type="entry name" value="HisKA"/>
    <property type="match status" value="1"/>
</dbReference>
<evidence type="ECO:0000256" key="11">
    <source>
        <dbReference type="ARBA" id="ARBA00023136"/>
    </source>
</evidence>
<dbReference type="Gene3D" id="1.20.120.160">
    <property type="entry name" value="HPT domain"/>
    <property type="match status" value="1"/>
</dbReference>
<evidence type="ECO:0000256" key="5">
    <source>
        <dbReference type="ARBA" id="ARBA00022553"/>
    </source>
</evidence>
<dbReference type="PRINTS" id="PR00344">
    <property type="entry name" value="BCTRLSENSOR"/>
</dbReference>
<dbReference type="Gene3D" id="3.30.450.20">
    <property type="entry name" value="PAS domain"/>
    <property type="match status" value="2"/>
</dbReference>
<dbReference type="InterPro" id="IPR011006">
    <property type="entry name" value="CheY-like_superfamily"/>
</dbReference>
<feature type="domain" description="Response regulatory" evidence="17">
    <location>
        <begin position="753"/>
        <end position="871"/>
    </location>
</feature>
<feature type="domain" description="PAC" evidence="19">
    <location>
        <begin position="286"/>
        <end position="338"/>
    </location>
</feature>
<dbReference type="SUPFAM" id="SSF47226">
    <property type="entry name" value="Histidine-containing phosphotransfer domain, HPT domain"/>
    <property type="match status" value="1"/>
</dbReference>
<dbReference type="PROSITE" id="PS50894">
    <property type="entry name" value="HPT"/>
    <property type="match status" value="1"/>
</dbReference>
<evidence type="ECO:0000259" key="17">
    <source>
        <dbReference type="PROSITE" id="PS50110"/>
    </source>
</evidence>
<feature type="domain" description="HPt" evidence="20">
    <location>
        <begin position="912"/>
        <end position="1005"/>
    </location>
</feature>
<dbReference type="SUPFAM" id="SSF47384">
    <property type="entry name" value="Homodimeric domain of signal transducing histidine kinase"/>
    <property type="match status" value="1"/>
</dbReference>
<evidence type="ECO:0000313" key="21">
    <source>
        <dbReference type="EMBL" id="MDM4014182.1"/>
    </source>
</evidence>
<dbReference type="Proteomes" id="UP001239462">
    <property type="component" value="Unassembled WGS sequence"/>
</dbReference>
<feature type="modified residue" description="4-aspartylphosphate" evidence="13">
    <location>
        <position position="802"/>
    </location>
</feature>
<reference evidence="21 22" key="1">
    <citation type="submission" date="2023-06" db="EMBL/GenBank/DDBJ databases">
        <title>Roseiconus lacunae JC819 isolated from Gulf of Mannar region, Tamil Nadu.</title>
        <authorList>
            <person name="Pk S."/>
            <person name="Ch S."/>
            <person name="Ch V.R."/>
        </authorList>
    </citation>
    <scope>NUCLEOTIDE SEQUENCE [LARGE SCALE GENOMIC DNA]</scope>
    <source>
        <strain evidence="21 22">JC819</strain>
    </source>
</reference>
<keyword evidence="9 15" id="KW-1133">Transmembrane helix</keyword>
<dbReference type="PANTHER" id="PTHR45339">
    <property type="entry name" value="HYBRID SIGNAL TRANSDUCTION HISTIDINE KINASE J"/>
    <property type="match status" value="1"/>
</dbReference>
<dbReference type="InterPro" id="IPR008207">
    <property type="entry name" value="Sig_transdc_His_kin_Hpt_dom"/>
</dbReference>
<evidence type="ECO:0000256" key="4">
    <source>
        <dbReference type="ARBA" id="ARBA00022475"/>
    </source>
</evidence>
<evidence type="ECO:0000256" key="15">
    <source>
        <dbReference type="SAM" id="Phobius"/>
    </source>
</evidence>
<gene>
    <name evidence="21" type="ORF">QTN89_01985</name>
</gene>
<dbReference type="InterPro" id="IPR003661">
    <property type="entry name" value="HisK_dim/P_dom"/>
</dbReference>
<keyword evidence="7" id="KW-0547">Nucleotide-binding</keyword>
<dbReference type="SMART" id="SM00387">
    <property type="entry name" value="HATPase_c"/>
    <property type="match status" value="1"/>
</dbReference>
<dbReference type="PANTHER" id="PTHR45339:SF1">
    <property type="entry name" value="HYBRID SIGNAL TRANSDUCTION HISTIDINE KINASE J"/>
    <property type="match status" value="1"/>
</dbReference>
<keyword evidence="10" id="KW-0902">Two-component regulatory system</keyword>
<dbReference type="SUPFAM" id="SSF52172">
    <property type="entry name" value="CheY-like"/>
    <property type="match status" value="2"/>
</dbReference>
<evidence type="ECO:0000256" key="7">
    <source>
        <dbReference type="ARBA" id="ARBA00022741"/>
    </source>
</evidence>
<organism evidence="21 22">
    <name type="scientific">Roseiconus lacunae</name>
    <dbReference type="NCBI Taxonomy" id="2605694"/>
    <lineage>
        <taxon>Bacteria</taxon>
        <taxon>Pseudomonadati</taxon>
        <taxon>Planctomycetota</taxon>
        <taxon>Planctomycetia</taxon>
        <taxon>Pirellulales</taxon>
        <taxon>Pirellulaceae</taxon>
        <taxon>Roseiconus</taxon>
    </lineage>
</organism>
<comment type="caution">
    <text evidence="21">The sequence shown here is derived from an EMBL/GenBank/DDBJ whole genome shotgun (WGS) entry which is preliminary data.</text>
</comment>
<evidence type="ECO:0000256" key="3">
    <source>
        <dbReference type="ARBA" id="ARBA00012438"/>
    </source>
</evidence>
<dbReference type="InterPro" id="IPR036097">
    <property type="entry name" value="HisK_dim/P_sf"/>
</dbReference>
<evidence type="ECO:0000256" key="2">
    <source>
        <dbReference type="ARBA" id="ARBA00004651"/>
    </source>
</evidence>
<dbReference type="SMART" id="SM00086">
    <property type="entry name" value="PAC"/>
    <property type="match status" value="2"/>
</dbReference>
<dbReference type="PROSITE" id="PS50113">
    <property type="entry name" value="PAC"/>
    <property type="match status" value="2"/>
</dbReference>
<evidence type="ECO:0000256" key="10">
    <source>
        <dbReference type="ARBA" id="ARBA00023012"/>
    </source>
</evidence>
<comment type="subcellular location">
    <subcellularLocation>
        <location evidence="2">Cell membrane</location>
        <topology evidence="2">Multi-pass membrane protein</topology>
    </subcellularLocation>
</comment>
<dbReference type="CDD" id="cd17546">
    <property type="entry name" value="REC_hyHK_CKI1_RcsC-like"/>
    <property type="match status" value="1"/>
</dbReference>
<evidence type="ECO:0000256" key="8">
    <source>
        <dbReference type="ARBA" id="ARBA00022840"/>
    </source>
</evidence>
<sequence>MPNEGNDLDAQSLELRLRKATTGFIVFGVVLLGSLEFLFSGQIFLTAVVLGAIAWWLQRCQCAALEQAYRNAVRLEAANEKLRQEQTRLRRTIQAAPVAMIMVDQQGRIALSNDATERLFGYSQEEMNGQPVQMLMPNRFREQHPDKVKGFFRDPSARRMAAGRKLLALRKDGHEVPVEVGLAPIETATGTMVLGALVDVTEAVETNAALQESESRFRITADSSPISMWICDIETKCVWLNRQWLQYCGAKLEDHVDEGWLTAVHPKDRHLCSEIYLRAFENKEPFDLEYRLRRHDGQYRWHRAFGQPRFSDAGAFLGYVGVSIDEHDERRLRDELLRSNNSLVASEQKAQSAVRAKADFLANMSHEIRTPMNAIIGLTEIVLQSNLSDLQRDYLSTVFDSAESLLQVINDILDFSKIEAGKLELQHVDFAIRDTVSDVLRAFALKTQTKALELTCRCDNDVPNYVIGDPGRLRQILVNLIGNAVKFTTQGHVLVNVSVVAGSPVTTDLITLEFCVEDSGVGIPEDKIQTIFDKFEQVDGSSTRKHGGTGLGLAITSKLVEAMNGELGVESVFGKGSAFQFTAQFGRCEKTPTQSWREVVSKLKSTKILVVDDSPVNLTILTEMLATYTDQIDAAESGFEALSVISMAQAKNDPYRLIISDVVMEGMDGYQLAKTIQYEVKAPPPVILLTSSFDSGDLRPFDDQSVAGRLMKPVNQSELLELIIRALGLAEPSKENEVEAVSDESNTSPRNLRVLLAEDSFPNQKLALAVLDAAGHQTMVAHNGREAVEAVERHVFDVILMDIQMPELDGFQATAKIRSYESKLGNRTPIIAMTAHALAGDKEKCLNAGMDDYVSKPVRPNELFAAINRVVEVEQPEMLLEETSGHQTLTYHPPNHDIKIPWNQLLRHVAGNEDTLLEIVQAYLDEMIDVVPRIDRAIIEADATSVCKQAHKLKNVMRYFRRTDETEWAQAIESRGAEGELEDIGDDWQRLQQAATDLRVVLDDYLALPHEAFDRNEKTNHVNNSP</sequence>
<dbReference type="Gene3D" id="3.30.565.10">
    <property type="entry name" value="Histidine kinase-like ATPase, C-terminal domain"/>
    <property type="match status" value="1"/>
</dbReference>
<dbReference type="EC" id="2.7.13.3" evidence="3"/>
<dbReference type="SMART" id="SM00091">
    <property type="entry name" value="PAS"/>
    <property type="match status" value="2"/>
</dbReference>
<dbReference type="Pfam" id="PF02518">
    <property type="entry name" value="HATPase_c"/>
    <property type="match status" value="1"/>
</dbReference>
<keyword evidence="5 13" id="KW-0597">Phosphoprotein</keyword>
<feature type="coiled-coil region" evidence="14">
    <location>
        <begin position="65"/>
        <end position="95"/>
    </location>
</feature>
<feature type="transmembrane region" description="Helical" evidence="15">
    <location>
        <begin position="24"/>
        <end position="57"/>
    </location>
</feature>
<dbReference type="InterPro" id="IPR001610">
    <property type="entry name" value="PAC"/>
</dbReference>
<evidence type="ECO:0000259" key="20">
    <source>
        <dbReference type="PROSITE" id="PS50894"/>
    </source>
</evidence>
<dbReference type="PROSITE" id="PS50109">
    <property type="entry name" value="HIS_KIN"/>
    <property type="match status" value="1"/>
</dbReference>
<dbReference type="InterPro" id="IPR005467">
    <property type="entry name" value="His_kinase_dom"/>
</dbReference>
<dbReference type="NCBIfam" id="TIGR00229">
    <property type="entry name" value="sensory_box"/>
    <property type="match status" value="2"/>
</dbReference>
<keyword evidence="6 15" id="KW-0812">Transmembrane</keyword>
<dbReference type="InterPro" id="IPR003594">
    <property type="entry name" value="HATPase_dom"/>
</dbReference>
<dbReference type="Gene3D" id="1.10.287.130">
    <property type="match status" value="1"/>
</dbReference>
<dbReference type="PROSITE" id="PS50110">
    <property type="entry name" value="RESPONSE_REGULATORY"/>
    <property type="match status" value="2"/>
</dbReference>
<evidence type="ECO:0000259" key="19">
    <source>
        <dbReference type="PROSITE" id="PS50113"/>
    </source>
</evidence>
<dbReference type="CDD" id="cd00082">
    <property type="entry name" value="HisKA"/>
    <property type="match status" value="1"/>
</dbReference>
<feature type="modified residue" description="4-aspartylphosphate" evidence="13">
    <location>
        <position position="661"/>
    </location>
</feature>
<evidence type="ECO:0000313" key="22">
    <source>
        <dbReference type="Proteomes" id="UP001239462"/>
    </source>
</evidence>
<evidence type="ECO:0000256" key="6">
    <source>
        <dbReference type="ARBA" id="ARBA00022692"/>
    </source>
</evidence>
<evidence type="ECO:0000256" key="14">
    <source>
        <dbReference type="SAM" id="Coils"/>
    </source>
</evidence>
<keyword evidence="8" id="KW-0067">ATP-binding</keyword>
<feature type="domain" description="PAC" evidence="19">
    <location>
        <begin position="162"/>
        <end position="212"/>
    </location>
</feature>
<dbReference type="InterPro" id="IPR036641">
    <property type="entry name" value="HPT_dom_sf"/>
</dbReference>
<dbReference type="Pfam" id="PF13426">
    <property type="entry name" value="PAS_9"/>
    <property type="match status" value="1"/>
</dbReference>
<feature type="domain" description="PAS" evidence="18">
    <location>
        <begin position="85"/>
        <end position="138"/>
    </location>
</feature>
<feature type="domain" description="Histidine kinase" evidence="16">
    <location>
        <begin position="363"/>
        <end position="587"/>
    </location>
</feature>
<dbReference type="Gene3D" id="3.40.50.2300">
    <property type="match status" value="2"/>
</dbReference>
<accession>A0ABT7PCG2</accession>
<dbReference type="InterPro" id="IPR035965">
    <property type="entry name" value="PAS-like_dom_sf"/>
</dbReference>
<dbReference type="SUPFAM" id="SSF55874">
    <property type="entry name" value="ATPase domain of HSP90 chaperone/DNA topoisomerase II/histidine kinase"/>
    <property type="match status" value="1"/>
</dbReference>
<dbReference type="CDD" id="cd16922">
    <property type="entry name" value="HATPase_EvgS-ArcB-TorS-like"/>
    <property type="match status" value="1"/>
</dbReference>
<dbReference type="InterPro" id="IPR036890">
    <property type="entry name" value="HATPase_C_sf"/>
</dbReference>
<dbReference type="SUPFAM" id="SSF55785">
    <property type="entry name" value="PYP-like sensor domain (PAS domain)"/>
    <property type="match status" value="2"/>
</dbReference>
<dbReference type="Pfam" id="PF08447">
    <property type="entry name" value="PAS_3"/>
    <property type="match status" value="1"/>
</dbReference>
<evidence type="ECO:0000256" key="9">
    <source>
        <dbReference type="ARBA" id="ARBA00022989"/>
    </source>
</evidence>
<dbReference type="SMART" id="SM00448">
    <property type="entry name" value="REC"/>
    <property type="match status" value="2"/>
</dbReference>
<dbReference type="InterPro" id="IPR013655">
    <property type="entry name" value="PAS_fold_3"/>
</dbReference>
<dbReference type="EMBL" id="JASZZN010000001">
    <property type="protein sequence ID" value="MDM4014182.1"/>
    <property type="molecule type" value="Genomic_DNA"/>
</dbReference>
<feature type="domain" description="Response regulatory" evidence="17">
    <location>
        <begin position="607"/>
        <end position="727"/>
    </location>
</feature>
<evidence type="ECO:0000259" key="18">
    <source>
        <dbReference type="PROSITE" id="PS50112"/>
    </source>
</evidence>
<evidence type="ECO:0000256" key="1">
    <source>
        <dbReference type="ARBA" id="ARBA00000085"/>
    </source>
</evidence>
<dbReference type="InterPro" id="IPR004358">
    <property type="entry name" value="Sig_transdc_His_kin-like_C"/>
</dbReference>
<keyword evidence="4" id="KW-1003">Cell membrane</keyword>
<evidence type="ECO:0000256" key="12">
    <source>
        <dbReference type="PROSITE-ProRule" id="PRU00110"/>
    </source>
</evidence>